<accession>A0A1D6PIH2</accession>
<dbReference type="GO" id="GO:0046872">
    <property type="term" value="F:metal ion binding"/>
    <property type="evidence" value="ECO:0007669"/>
    <property type="project" value="UniProtKB-UniRule"/>
</dbReference>
<name>A0A1D6PIH2_MAIZE</name>
<evidence type="ECO:0000256" key="1">
    <source>
        <dbReference type="RuleBase" id="RU366020"/>
    </source>
</evidence>
<keyword evidence="1" id="KW-0378">Hydrolase</keyword>
<comment type="cofactor">
    <cofactor evidence="1">
        <name>Mn(2+)</name>
        <dbReference type="ChEBI" id="CHEBI:29035"/>
    </cofactor>
</comment>
<keyword evidence="1" id="KW-0464">Manganese</keyword>
<dbReference type="ExpressionAtlas" id="A0A1D6PIH2">
    <property type="expression patterns" value="baseline and differential"/>
</dbReference>
<dbReference type="InterPro" id="IPR039123">
    <property type="entry name" value="PPTC7"/>
</dbReference>
<dbReference type="EMBL" id="CM000785">
    <property type="protein sequence ID" value="AQL09119.1"/>
    <property type="molecule type" value="Genomic_DNA"/>
</dbReference>
<keyword evidence="1" id="KW-0904">Protein phosphatase</keyword>
<feature type="compositionally biased region" description="Basic and acidic residues" evidence="2">
    <location>
        <begin position="1"/>
        <end position="22"/>
    </location>
</feature>
<comment type="cofactor">
    <cofactor evidence="1">
        <name>Mg(2+)</name>
        <dbReference type="ChEBI" id="CHEBI:18420"/>
    </cofactor>
</comment>
<reference evidence="3" key="1">
    <citation type="submission" date="2015-12" db="EMBL/GenBank/DDBJ databases">
        <title>Update maize B73 reference genome by single molecule sequencing technologies.</title>
        <authorList>
            <consortium name="Maize Genome Sequencing Project"/>
            <person name="Ware D."/>
        </authorList>
    </citation>
    <scope>NUCLEOTIDE SEQUENCE</scope>
    <source>
        <tissue evidence="3">Seedling</tissue>
    </source>
</reference>
<dbReference type="GO" id="GO:0004722">
    <property type="term" value="F:protein serine/threonine phosphatase activity"/>
    <property type="evidence" value="ECO:0007669"/>
    <property type="project" value="UniProtKB-EC"/>
</dbReference>
<organism evidence="3">
    <name type="scientific">Zea mays</name>
    <name type="common">Maize</name>
    <dbReference type="NCBI Taxonomy" id="4577"/>
    <lineage>
        <taxon>Eukaryota</taxon>
        <taxon>Viridiplantae</taxon>
        <taxon>Streptophyta</taxon>
        <taxon>Embryophyta</taxon>
        <taxon>Tracheophyta</taxon>
        <taxon>Spermatophyta</taxon>
        <taxon>Magnoliopsida</taxon>
        <taxon>Liliopsida</taxon>
        <taxon>Poales</taxon>
        <taxon>Poaceae</taxon>
        <taxon>PACMAD clade</taxon>
        <taxon>Panicoideae</taxon>
        <taxon>Andropogonodae</taxon>
        <taxon>Andropogoneae</taxon>
        <taxon>Tripsacinae</taxon>
        <taxon>Zea</taxon>
    </lineage>
</organism>
<gene>
    <name evidence="3" type="ORF">ZEAMMB73_Zm00001d048203</name>
</gene>
<comment type="catalytic activity">
    <reaction evidence="1">
        <text>O-phospho-L-seryl-[protein] + H2O = L-seryl-[protein] + phosphate</text>
        <dbReference type="Rhea" id="RHEA:20629"/>
        <dbReference type="Rhea" id="RHEA-COMP:9863"/>
        <dbReference type="Rhea" id="RHEA-COMP:11604"/>
        <dbReference type="ChEBI" id="CHEBI:15377"/>
        <dbReference type="ChEBI" id="CHEBI:29999"/>
        <dbReference type="ChEBI" id="CHEBI:43474"/>
        <dbReference type="ChEBI" id="CHEBI:83421"/>
        <dbReference type="EC" id="3.1.3.16"/>
    </reaction>
</comment>
<dbReference type="AlphaFoldDB" id="A0A1D6PIH2"/>
<evidence type="ECO:0000256" key="2">
    <source>
        <dbReference type="SAM" id="MobiDB-lite"/>
    </source>
</evidence>
<keyword evidence="1" id="KW-0479">Metal-binding</keyword>
<comment type="catalytic activity">
    <reaction evidence="1">
        <text>O-phospho-L-threonyl-[protein] + H2O = L-threonyl-[protein] + phosphate</text>
        <dbReference type="Rhea" id="RHEA:47004"/>
        <dbReference type="Rhea" id="RHEA-COMP:11060"/>
        <dbReference type="Rhea" id="RHEA-COMP:11605"/>
        <dbReference type="ChEBI" id="CHEBI:15377"/>
        <dbReference type="ChEBI" id="CHEBI:30013"/>
        <dbReference type="ChEBI" id="CHEBI:43474"/>
        <dbReference type="ChEBI" id="CHEBI:61977"/>
        <dbReference type="EC" id="3.1.3.16"/>
    </reaction>
</comment>
<dbReference type="PANTHER" id="PTHR12320:SF52">
    <property type="entry name" value="PROTEIN PHOSPHATASE 2C BIPP2C1-RELATED"/>
    <property type="match status" value="1"/>
</dbReference>
<dbReference type="EC" id="3.1.3.16" evidence="1"/>
<dbReference type="PANTHER" id="PTHR12320">
    <property type="entry name" value="PROTEIN PHOSPHATASE 2C"/>
    <property type="match status" value="1"/>
</dbReference>
<proteinExistence type="inferred from homology"/>
<protein>
    <recommendedName>
        <fullName evidence="1">Protein phosphatase</fullName>
        <ecNumber evidence="1">3.1.3.16</ecNumber>
    </recommendedName>
</protein>
<keyword evidence="1" id="KW-0460">Magnesium</keyword>
<evidence type="ECO:0000313" key="3">
    <source>
        <dbReference type="EMBL" id="AQL09119.1"/>
    </source>
</evidence>
<sequence length="167" mass="17689">MGGILCDERVERMETNSVEREASNGSTVSSEEGVDRMGTSLDDSEASDGSTTQDSDTDVETESSVSSIEEQEAGYGAHIPQPDPAVCKVAKENNTAGVKISDRMTSVSELTLVLASGASMLPHPSKVRTGGEDAYFIACDGWFGVADGVGQWSFEGKQYLLNCSCVF</sequence>
<comment type="similarity">
    <text evidence="1">Belongs to the PP2C family.</text>
</comment>
<feature type="region of interest" description="Disordered" evidence="2">
    <location>
        <begin position="1"/>
        <end position="83"/>
    </location>
</feature>